<dbReference type="RefSeq" id="WP_165611302.1">
    <property type="nucleotide sequence ID" value="NZ_FOZG01000002.1"/>
</dbReference>
<dbReference type="STRING" id="1166337.SAMN05192580_2563"/>
<dbReference type="Pfam" id="PF06289">
    <property type="entry name" value="FlbD"/>
    <property type="match status" value="1"/>
</dbReference>
<reference evidence="1 2" key="1">
    <citation type="submission" date="2016-10" db="EMBL/GenBank/DDBJ databases">
        <authorList>
            <person name="de Groot N.N."/>
        </authorList>
    </citation>
    <scope>NUCLEOTIDE SEQUENCE [LARGE SCALE GENOMIC DNA]</scope>
    <source>
        <strain evidence="1 2">S5-249</strain>
    </source>
</reference>
<dbReference type="InterPro" id="IPR009384">
    <property type="entry name" value="SwrD-like"/>
</dbReference>
<dbReference type="EMBL" id="FOZG01000002">
    <property type="protein sequence ID" value="SFS01052.1"/>
    <property type="molecule type" value="Genomic_DNA"/>
</dbReference>
<accession>A0A1I6LC33</accession>
<keyword evidence="2" id="KW-1185">Reference proteome</keyword>
<proteinExistence type="predicted"/>
<evidence type="ECO:0000313" key="2">
    <source>
        <dbReference type="Proteomes" id="UP000198824"/>
    </source>
</evidence>
<dbReference type="AlphaFoldDB" id="A0A1I6LC33"/>
<name>A0A1I6LC33_9SPHN</name>
<dbReference type="Proteomes" id="UP000198824">
    <property type="component" value="Unassembled WGS sequence"/>
</dbReference>
<protein>
    <submittedName>
        <fullName evidence="1">Uncharacterized protein YlzI, FlbEa/FlbD family</fullName>
    </submittedName>
</protein>
<gene>
    <name evidence="1" type="ORF">SAMN05192580_2563</name>
</gene>
<sequence>MIEFRSADGAVVQLDPLLVESVRPDADGVVLRMINGVRQAVKEPYGEVLERLARF</sequence>
<evidence type="ECO:0000313" key="1">
    <source>
        <dbReference type="EMBL" id="SFS01052.1"/>
    </source>
</evidence>
<organism evidence="1 2">
    <name type="scientific">Sphingomonas jatrophae</name>
    <dbReference type="NCBI Taxonomy" id="1166337"/>
    <lineage>
        <taxon>Bacteria</taxon>
        <taxon>Pseudomonadati</taxon>
        <taxon>Pseudomonadota</taxon>
        <taxon>Alphaproteobacteria</taxon>
        <taxon>Sphingomonadales</taxon>
        <taxon>Sphingomonadaceae</taxon>
        <taxon>Sphingomonas</taxon>
    </lineage>
</organism>